<evidence type="ECO:0000313" key="2">
    <source>
        <dbReference type="Proteomes" id="UP000796761"/>
    </source>
</evidence>
<dbReference type="AlphaFoldDB" id="A0A8K1LC20"/>
<name>A0A8K1LC20_9PASS</name>
<accession>A0A8K1LC20</accession>
<keyword evidence="2" id="KW-1185">Reference proteome</keyword>
<organism evidence="1 2">
    <name type="scientific">Zosterops borbonicus</name>
    <dbReference type="NCBI Taxonomy" id="364589"/>
    <lineage>
        <taxon>Eukaryota</taxon>
        <taxon>Metazoa</taxon>
        <taxon>Chordata</taxon>
        <taxon>Craniata</taxon>
        <taxon>Vertebrata</taxon>
        <taxon>Euteleostomi</taxon>
        <taxon>Archelosauria</taxon>
        <taxon>Archosauria</taxon>
        <taxon>Dinosauria</taxon>
        <taxon>Saurischia</taxon>
        <taxon>Theropoda</taxon>
        <taxon>Coelurosauria</taxon>
        <taxon>Aves</taxon>
        <taxon>Neognathae</taxon>
        <taxon>Neoaves</taxon>
        <taxon>Telluraves</taxon>
        <taxon>Australaves</taxon>
        <taxon>Passeriformes</taxon>
        <taxon>Sylvioidea</taxon>
        <taxon>Zosteropidae</taxon>
        <taxon>Zosterops</taxon>
    </lineage>
</organism>
<dbReference type="EMBL" id="SWJQ01001303">
    <property type="protein sequence ID" value="TRZ08585.1"/>
    <property type="molecule type" value="Genomic_DNA"/>
</dbReference>
<gene>
    <name evidence="1" type="ORF">HGM15179_018521</name>
</gene>
<dbReference type="PANTHER" id="PTHR33332">
    <property type="entry name" value="REVERSE TRANSCRIPTASE DOMAIN-CONTAINING PROTEIN"/>
    <property type="match status" value="1"/>
</dbReference>
<dbReference type="OrthoDB" id="9400810at2759"/>
<reference evidence="1" key="1">
    <citation type="submission" date="2019-04" db="EMBL/GenBank/DDBJ databases">
        <title>Genome assembly of Zosterops borbonicus 15179.</title>
        <authorList>
            <person name="Leroy T."/>
            <person name="Anselmetti Y."/>
            <person name="Tilak M.-K."/>
            <person name="Nabholz B."/>
        </authorList>
    </citation>
    <scope>NUCLEOTIDE SEQUENCE</scope>
    <source>
        <strain evidence="1">HGM_15179</strain>
        <tissue evidence="1">Muscle</tissue>
    </source>
</reference>
<protein>
    <submittedName>
        <fullName evidence="1">Uncharacterized protein</fullName>
    </submittedName>
</protein>
<evidence type="ECO:0000313" key="1">
    <source>
        <dbReference type="EMBL" id="TRZ08585.1"/>
    </source>
</evidence>
<comment type="caution">
    <text evidence="1">The sequence shown here is derived from an EMBL/GenBank/DDBJ whole genome shotgun (WGS) entry which is preliminary data.</text>
</comment>
<sequence>MSKQCALVAKKANGILACFRNSMASRSREFQFAEVPEIRRLIQMKGPSEKDFGVLVDERLDISQQCVLTAQKANHVMGCIQSTVASRVKEGILPLYSGEIPPEVLHPALGSSAQVKCQAVGASPEETTKMIRGMEHLNYEERLRELGLFSLEKRRLQGDLMAAFQYLKGGYKKDGEKLFPRVCGDRTRGNGFKLTELELYYKLKLKGLWVPMDGIPSFCCVTCTAQLQVTCKLDEGALNPTVYVIDEDIEQHWSQDRALRDTTHHQPPPGYRTIDHNSLAVSIQPITFLLKSPLFKPMSPIWR</sequence>
<dbReference type="Proteomes" id="UP000796761">
    <property type="component" value="Unassembled WGS sequence"/>
</dbReference>
<proteinExistence type="predicted"/>